<evidence type="ECO:0000256" key="2">
    <source>
        <dbReference type="ARBA" id="ARBA00023125"/>
    </source>
</evidence>
<dbReference type="InterPro" id="IPR028082">
    <property type="entry name" value="Peripla_BP_I"/>
</dbReference>
<comment type="caution">
    <text evidence="5">The sequence shown here is derived from an EMBL/GenBank/DDBJ whole genome shotgun (WGS) entry which is preliminary data.</text>
</comment>
<name>A0A923LA57_9FIRM</name>
<dbReference type="CDD" id="cd01544">
    <property type="entry name" value="PBP1_GalR"/>
    <property type="match status" value="1"/>
</dbReference>
<dbReference type="InterPro" id="IPR046335">
    <property type="entry name" value="LacI/GalR-like_sensor"/>
</dbReference>
<accession>A0A923LA57</accession>
<dbReference type="Pfam" id="PF13377">
    <property type="entry name" value="Peripla_BP_3"/>
    <property type="match status" value="1"/>
</dbReference>
<dbReference type="CDD" id="cd01392">
    <property type="entry name" value="HTH_LacI"/>
    <property type="match status" value="1"/>
</dbReference>
<dbReference type="RefSeq" id="WP_186872671.1">
    <property type="nucleotide sequence ID" value="NZ_JACOOR010000001.1"/>
</dbReference>
<sequence>MTLKDIAAEAGVSISTVSRVINNTDTKAASPQVRERIWEIVRRTGYIPNHSAQTLKLGHYEPPVTNRSLSCLYARTPDAPDNPFFQTIAKSAEVEAYRQDYFLKSSLTPFNVNNEETYRLIQRDTNGVVVLGRCDKPTLKFLKQYCHNVIYTGLNPLDAKYDQVLCDGYEATLLALDYLRALGHQYIGYVGEIEEENRYRAYCDFMKTSTVSFDPSYRVASPLTSSGGYDGAIQLLRQQQNLTAIFCGDDIAAVGVLRAVRDFGLRVPEDISVISIDDIETSQYLSPMLTTVHVPMEEMGTVAAKILIDRINGGHTLPMQIKLPFYLAKRESCAPPRKIAVI</sequence>
<dbReference type="SMART" id="SM00354">
    <property type="entry name" value="HTH_LACI"/>
    <property type="match status" value="1"/>
</dbReference>
<dbReference type="GO" id="GO:0003700">
    <property type="term" value="F:DNA-binding transcription factor activity"/>
    <property type="evidence" value="ECO:0007669"/>
    <property type="project" value="TreeGrafter"/>
</dbReference>
<dbReference type="EMBL" id="JACOOR010000001">
    <property type="protein sequence ID" value="MBC5658636.1"/>
    <property type="molecule type" value="Genomic_DNA"/>
</dbReference>
<dbReference type="SUPFAM" id="SSF47413">
    <property type="entry name" value="lambda repressor-like DNA-binding domains"/>
    <property type="match status" value="1"/>
</dbReference>
<dbReference type="AlphaFoldDB" id="A0A923LA57"/>
<proteinExistence type="predicted"/>
<dbReference type="PANTHER" id="PTHR30146:SF109">
    <property type="entry name" value="HTH-TYPE TRANSCRIPTIONAL REGULATOR GALS"/>
    <property type="match status" value="1"/>
</dbReference>
<keyword evidence="1" id="KW-0805">Transcription regulation</keyword>
<feature type="domain" description="HTH lacI-type" evidence="4">
    <location>
        <begin position="1"/>
        <end position="57"/>
    </location>
</feature>
<dbReference type="InterPro" id="IPR010982">
    <property type="entry name" value="Lambda_DNA-bd_dom_sf"/>
</dbReference>
<evidence type="ECO:0000259" key="4">
    <source>
        <dbReference type="PROSITE" id="PS50932"/>
    </source>
</evidence>
<gene>
    <name evidence="5" type="ORF">H8S44_02390</name>
</gene>
<dbReference type="PROSITE" id="PS50932">
    <property type="entry name" value="HTH_LACI_2"/>
    <property type="match status" value="1"/>
</dbReference>
<keyword evidence="2 5" id="KW-0238">DNA-binding</keyword>
<dbReference type="SUPFAM" id="SSF53822">
    <property type="entry name" value="Periplasmic binding protein-like I"/>
    <property type="match status" value="1"/>
</dbReference>
<evidence type="ECO:0000313" key="6">
    <source>
        <dbReference type="Proteomes" id="UP000649345"/>
    </source>
</evidence>
<keyword evidence="6" id="KW-1185">Reference proteome</keyword>
<reference evidence="5" key="1">
    <citation type="submission" date="2020-08" db="EMBL/GenBank/DDBJ databases">
        <title>Genome public.</title>
        <authorList>
            <person name="Liu C."/>
            <person name="Sun Q."/>
        </authorList>
    </citation>
    <scope>NUCLEOTIDE SEQUENCE</scope>
    <source>
        <strain evidence="5">NSJ-68</strain>
    </source>
</reference>
<evidence type="ECO:0000313" key="5">
    <source>
        <dbReference type="EMBL" id="MBC5658636.1"/>
    </source>
</evidence>
<evidence type="ECO:0000256" key="1">
    <source>
        <dbReference type="ARBA" id="ARBA00023015"/>
    </source>
</evidence>
<dbReference type="InterPro" id="IPR000843">
    <property type="entry name" value="HTH_LacI"/>
</dbReference>
<dbReference type="PROSITE" id="PS00356">
    <property type="entry name" value="HTH_LACI_1"/>
    <property type="match status" value="1"/>
</dbReference>
<dbReference type="Proteomes" id="UP000649345">
    <property type="component" value="Unassembled WGS sequence"/>
</dbReference>
<dbReference type="PRINTS" id="PR00036">
    <property type="entry name" value="HTHLACI"/>
</dbReference>
<protein>
    <submittedName>
        <fullName evidence="5">LacI family DNA-binding transcriptional regulator</fullName>
    </submittedName>
</protein>
<dbReference type="Gene3D" id="1.10.260.40">
    <property type="entry name" value="lambda repressor-like DNA-binding domains"/>
    <property type="match status" value="1"/>
</dbReference>
<evidence type="ECO:0000256" key="3">
    <source>
        <dbReference type="ARBA" id="ARBA00023163"/>
    </source>
</evidence>
<organism evidence="5 6">
    <name type="scientific">Anaerosacchariphilus hominis</name>
    <dbReference type="NCBI Taxonomy" id="2763017"/>
    <lineage>
        <taxon>Bacteria</taxon>
        <taxon>Bacillati</taxon>
        <taxon>Bacillota</taxon>
        <taxon>Clostridia</taxon>
        <taxon>Lachnospirales</taxon>
        <taxon>Lachnospiraceae</taxon>
        <taxon>Anaerosacchariphilus</taxon>
    </lineage>
</organism>
<dbReference type="Pfam" id="PF00356">
    <property type="entry name" value="LacI"/>
    <property type="match status" value="1"/>
</dbReference>
<keyword evidence="3" id="KW-0804">Transcription</keyword>
<dbReference type="GO" id="GO:0000976">
    <property type="term" value="F:transcription cis-regulatory region binding"/>
    <property type="evidence" value="ECO:0007669"/>
    <property type="project" value="TreeGrafter"/>
</dbReference>
<dbReference type="Gene3D" id="3.40.50.2300">
    <property type="match status" value="2"/>
</dbReference>
<dbReference type="PANTHER" id="PTHR30146">
    <property type="entry name" value="LACI-RELATED TRANSCRIPTIONAL REPRESSOR"/>
    <property type="match status" value="1"/>
</dbReference>